<dbReference type="Gene3D" id="3.40.50.300">
    <property type="entry name" value="P-loop containing nucleotide triphosphate hydrolases"/>
    <property type="match status" value="1"/>
</dbReference>
<keyword evidence="6" id="KW-0067">ATP-binding</keyword>
<evidence type="ECO:0000256" key="1">
    <source>
        <dbReference type="ARBA" id="ARBA00004141"/>
    </source>
</evidence>
<dbReference type="EMBL" id="JAZGQO010000021">
    <property type="protein sequence ID" value="KAK6166709.1"/>
    <property type="molecule type" value="Genomic_DNA"/>
</dbReference>
<keyword evidence="7 10" id="KW-1133">Transmembrane helix</keyword>
<keyword evidence="5" id="KW-0547">Nucleotide-binding</keyword>
<dbReference type="InterPro" id="IPR017871">
    <property type="entry name" value="ABC_transporter-like_CS"/>
</dbReference>
<organism evidence="12 13">
    <name type="scientific">Patella caerulea</name>
    <name type="common">Rayed Mediterranean limpet</name>
    <dbReference type="NCBI Taxonomy" id="87958"/>
    <lineage>
        <taxon>Eukaryota</taxon>
        <taxon>Metazoa</taxon>
        <taxon>Spiralia</taxon>
        <taxon>Lophotrochozoa</taxon>
        <taxon>Mollusca</taxon>
        <taxon>Gastropoda</taxon>
        <taxon>Patellogastropoda</taxon>
        <taxon>Patelloidea</taxon>
        <taxon>Patellidae</taxon>
        <taxon>Patella</taxon>
    </lineage>
</organism>
<keyword evidence="8 10" id="KW-0472">Membrane</keyword>
<feature type="region of interest" description="Disordered" evidence="9">
    <location>
        <begin position="1"/>
        <end position="32"/>
    </location>
</feature>
<evidence type="ECO:0000256" key="3">
    <source>
        <dbReference type="ARBA" id="ARBA00022448"/>
    </source>
</evidence>
<gene>
    <name evidence="12" type="ORF">SNE40_023343</name>
</gene>
<accession>A0AAN8GHX0</accession>
<dbReference type="InterPro" id="IPR005284">
    <property type="entry name" value="Pigment_permease/Abcg"/>
</dbReference>
<evidence type="ECO:0000259" key="11">
    <source>
        <dbReference type="PROSITE" id="PS50893"/>
    </source>
</evidence>
<feature type="transmembrane region" description="Helical" evidence="10">
    <location>
        <begin position="494"/>
        <end position="514"/>
    </location>
</feature>
<evidence type="ECO:0000313" key="13">
    <source>
        <dbReference type="Proteomes" id="UP001347796"/>
    </source>
</evidence>
<evidence type="ECO:0000256" key="6">
    <source>
        <dbReference type="ARBA" id="ARBA00022840"/>
    </source>
</evidence>
<evidence type="ECO:0000313" key="12">
    <source>
        <dbReference type="EMBL" id="KAK6166709.1"/>
    </source>
</evidence>
<dbReference type="GO" id="GO:0005886">
    <property type="term" value="C:plasma membrane"/>
    <property type="evidence" value="ECO:0007669"/>
    <property type="project" value="TreeGrafter"/>
</dbReference>
<dbReference type="InterPro" id="IPR043926">
    <property type="entry name" value="ABCG_dom"/>
</dbReference>
<keyword evidence="4 10" id="KW-0812">Transmembrane</keyword>
<evidence type="ECO:0000256" key="10">
    <source>
        <dbReference type="SAM" id="Phobius"/>
    </source>
</evidence>
<dbReference type="Pfam" id="PF01061">
    <property type="entry name" value="ABC2_membrane"/>
    <property type="match status" value="1"/>
</dbReference>
<dbReference type="InterPro" id="IPR003593">
    <property type="entry name" value="AAA+_ATPase"/>
</dbReference>
<dbReference type="NCBIfam" id="TIGR00955">
    <property type="entry name" value="3a01204"/>
    <property type="match status" value="1"/>
</dbReference>
<comment type="similarity">
    <text evidence="2">Belongs to the ABC transporter superfamily. ABCG family. Eye pigment precursor importer (TC 3.A.1.204) subfamily.</text>
</comment>
<proteinExistence type="inferred from homology"/>
<evidence type="ECO:0000256" key="8">
    <source>
        <dbReference type="ARBA" id="ARBA00023136"/>
    </source>
</evidence>
<dbReference type="InterPro" id="IPR027417">
    <property type="entry name" value="P-loop_NTPase"/>
</dbReference>
<dbReference type="InterPro" id="IPR013525">
    <property type="entry name" value="ABC2_TM"/>
</dbReference>
<feature type="compositionally biased region" description="Polar residues" evidence="9">
    <location>
        <begin position="19"/>
        <end position="31"/>
    </location>
</feature>
<protein>
    <recommendedName>
        <fullName evidence="11">ABC transporter domain-containing protein</fullName>
    </recommendedName>
</protein>
<dbReference type="Pfam" id="PF19055">
    <property type="entry name" value="ABC2_membrane_7"/>
    <property type="match status" value="1"/>
</dbReference>
<keyword evidence="3" id="KW-0813">Transport</keyword>
<evidence type="ECO:0000256" key="7">
    <source>
        <dbReference type="ARBA" id="ARBA00022989"/>
    </source>
</evidence>
<dbReference type="GO" id="GO:0005524">
    <property type="term" value="F:ATP binding"/>
    <property type="evidence" value="ECO:0007669"/>
    <property type="project" value="UniProtKB-KW"/>
</dbReference>
<comment type="caution">
    <text evidence="12">The sequence shown here is derived from an EMBL/GenBank/DDBJ whole genome shotgun (WGS) entry which is preliminary data.</text>
</comment>
<evidence type="ECO:0000256" key="9">
    <source>
        <dbReference type="SAM" id="MobiDB-lite"/>
    </source>
</evidence>
<dbReference type="Proteomes" id="UP001347796">
    <property type="component" value="Unassembled WGS sequence"/>
</dbReference>
<dbReference type="PROSITE" id="PS50893">
    <property type="entry name" value="ABC_TRANSPORTER_2"/>
    <property type="match status" value="1"/>
</dbReference>
<dbReference type="InterPro" id="IPR003439">
    <property type="entry name" value="ABC_transporter-like_ATP-bd"/>
</dbReference>
<dbReference type="GO" id="GO:0140359">
    <property type="term" value="F:ABC-type transporter activity"/>
    <property type="evidence" value="ECO:0007669"/>
    <property type="project" value="InterPro"/>
</dbReference>
<feature type="transmembrane region" description="Helical" evidence="10">
    <location>
        <begin position="410"/>
        <end position="431"/>
    </location>
</feature>
<dbReference type="PANTHER" id="PTHR48041:SF139">
    <property type="entry name" value="PROTEIN SCARLET"/>
    <property type="match status" value="1"/>
</dbReference>
<feature type="transmembrane region" description="Helical" evidence="10">
    <location>
        <begin position="451"/>
        <end position="474"/>
    </location>
</feature>
<feature type="transmembrane region" description="Helical" evidence="10">
    <location>
        <begin position="520"/>
        <end position="544"/>
    </location>
</feature>
<feature type="transmembrane region" description="Helical" evidence="10">
    <location>
        <begin position="647"/>
        <end position="671"/>
    </location>
</feature>
<dbReference type="PROSITE" id="PS00211">
    <property type="entry name" value="ABC_TRANSPORTER_1"/>
    <property type="match status" value="1"/>
</dbReference>
<name>A0AAN8GHX0_PATCE</name>
<dbReference type="InterPro" id="IPR050352">
    <property type="entry name" value="ABCG_transporters"/>
</dbReference>
<dbReference type="GO" id="GO:0016887">
    <property type="term" value="F:ATP hydrolysis activity"/>
    <property type="evidence" value="ECO:0007669"/>
    <property type="project" value="InterPro"/>
</dbReference>
<evidence type="ECO:0000256" key="2">
    <source>
        <dbReference type="ARBA" id="ARBA00005814"/>
    </source>
</evidence>
<feature type="domain" description="ABC transporter" evidence="11">
    <location>
        <begin position="59"/>
        <end position="314"/>
    </location>
</feature>
<feature type="transmembrane region" description="Helical" evidence="10">
    <location>
        <begin position="556"/>
        <end position="584"/>
    </location>
</feature>
<dbReference type="AlphaFoldDB" id="A0AAN8GHX0"/>
<comment type="subcellular location">
    <subcellularLocation>
        <location evidence="1">Membrane</location>
        <topology evidence="1">Multi-pass membrane protein</topology>
    </subcellularLocation>
</comment>
<sequence length="678" mass="75939">MSESERVPLLGDSSDHQPTHNSYTSTDLNHTATRDSYDKFDDQRVFSNSMSDQIKPINLSWQNVNCSVEIPVGKGCCRRGSGATETRYVLRDVNGLVKPGTLLAIMGASGAGKSTLMNVLTCRNVNQYKLSGQIKVNGVVVGRGIRNISAYCQQDELFIHTLTVREHLQFRALLRMDKSISRVGRLRRVEEVIRELGLSSCADTQIGGPRTRGISGGEMKRLSFASEVLTNPPLVFCDEPTSGLDTFMAQNVVQTLKLMASKGRTILCTIHQPSSEVYAMFDQVLLLAKGRTAFLGSAQDSYDFFKGLNYPCPVNFNPADFYVLTLAIVPGKEEACRSKVEAICDAFQQSEHTQRMVQEMDKVNGQNPGEENYSLVQDAFSDESRYTASWFQQFRAVFWRSWVGLLRDVVLFRVRVFQTAVVALILGLIYLQQENDQTAVMNINGCLFLFIINMSFTSMFAVVNTFPIEVNIFLREYGSGLYRVDIYYLSKSLAELPSFILIPFIFISVVYWMVGLYASAEAFLICAGLTILVANIAMSFGYLISTLTKSVDIALAIAPPILIPFMLFGGFFLNAGTIPVYFVWLEYISWFKYANELLSINQWKHVTHIDCKINGTIIPNNVTIPGVPCFQNGYDVLNSLDFDEDNFVLDISMLFGLLVGFRLIAFILLFIRARRSSA</sequence>
<dbReference type="Pfam" id="PF00005">
    <property type="entry name" value="ABC_tran"/>
    <property type="match status" value="1"/>
</dbReference>
<dbReference type="CDD" id="cd03213">
    <property type="entry name" value="ABCG_EPDR"/>
    <property type="match status" value="1"/>
</dbReference>
<dbReference type="SUPFAM" id="SSF52540">
    <property type="entry name" value="P-loop containing nucleoside triphosphate hydrolases"/>
    <property type="match status" value="1"/>
</dbReference>
<dbReference type="SMART" id="SM00382">
    <property type="entry name" value="AAA"/>
    <property type="match status" value="1"/>
</dbReference>
<evidence type="ECO:0000256" key="5">
    <source>
        <dbReference type="ARBA" id="ARBA00022741"/>
    </source>
</evidence>
<keyword evidence="13" id="KW-1185">Reference proteome</keyword>
<evidence type="ECO:0000256" key="4">
    <source>
        <dbReference type="ARBA" id="ARBA00022692"/>
    </source>
</evidence>
<reference evidence="12 13" key="1">
    <citation type="submission" date="2024-01" db="EMBL/GenBank/DDBJ databases">
        <title>The genome of the rayed Mediterranean limpet Patella caerulea (Linnaeus, 1758).</title>
        <authorList>
            <person name="Anh-Thu Weber A."/>
            <person name="Halstead-Nussloch G."/>
        </authorList>
    </citation>
    <scope>NUCLEOTIDE SEQUENCE [LARGE SCALE GENOMIC DNA]</scope>
    <source>
        <strain evidence="12">AATW-2023a</strain>
        <tissue evidence="12">Whole specimen</tissue>
    </source>
</reference>
<dbReference type="PANTHER" id="PTHR48041">
    <property type="entry name" value="ABC TRANSPORTER G FAMILY MEMBER 28"/>
    <property type="match status" value="1"/>
</dbReference>